<feature type="domain" description="SH3b" evidence="1">
    <location>
        <begin position="28"/>
        <end position="90"/>
    </location>
</feature>
<dbReference type="InterPro" id="IPR003646">
    <property type="entry name" value="SH3-like_bac-type"/>
</dbReference>
<evidence type="ECO:0000259" key="1">
    <source>
        <dbReference type="SMART" id="SM00287"/>
    </source>
</evidence>
<comment type="caution">
    <text evidence="2">The sequence shown here is derived from an EMBL/GenBank/DDBJ whole genome shotgun (WGS) entry which is preliminary data.</text>
</comment>
<keyword evidence="3" id="KW-1185">Reference proteome</keyword>
<protein>
    <recommendedName>
        <fullName evidence="1">SH3b domain-containing protein</fullName>
    </recommendedName>
</protein>
<dbReference type="PANTHER" id="PTHR34408">
    <property type="entry name" value="FAMILY PROTEIN, PUTATIVE-RELATED"/>
    <property type="match status" value="1"/>
</dbReference>
<dbReference type="Pfam" id="PF08239">
    <property type="entry name" value="SH3_3"/>
    <property type="match status" value="1"/>
</dbReference>
<dbReference type="Gene3D" id="2.30.30.40">
    <property type="entry name" value="SH3 Domains"/>
    <property type="match status" value="3"/>
</dbReference>
<dbReference type="Proteomes" id="UP000316242">
    <property type="component" value="Unassembled WGS sequence"/>
</dbReference>
<proteinExistence type="predicted"/>
<dbReference type="InterPro" id="IPR010466">
    <property type="entry name" value="DUF1058"/>
</dbReference>
<evidence type="ECO:0000313" key="3">
    <source>
        <dbReference type="Proteomes" id="UP000316242"/>
    </source>
</evidence>
<feature type="domain" description="SH3b" evidence="1">
    <location>
        <begin position="190"/>
        <end position="252"/>
    </location>
</feature>
<sequence length="252" mass="27676">MVASLSFSVEVVVNQVGFPHQSARTSSVANTHRTTASLKLRKGAGRHYVVQSHLEQGTELVLIEVKGSWAHVLVHHTYGWLPNIYLEPIPAVFDEPAVAEDDDELAEPVLSRYSLIEATHMTTATLNLRKGGGTGYPVLKVIDQGSKVRSMLQQGLWSQVQCGKLLGWVPSMYLQEIPSRPAKGGLIAVPNQRALTTIGLNARRGPGDHYSLARILPADTAVVIVARQGAWRRIDRDGEEMWIPASQLRTAY</sequence>
<reference evidence="2 3" key="1">
    <citation type="submission" date="2019-06" db="EMBL/GenBank/DDBJ databases">
        <title>Whole genome shotgun sequence of Glutamicibacter nicotianae NBRC 14234.</title>
        <authorList>
            <person name="Hosoyama A."/>
            <person name="Uohara A."/>
            <person name="Ohji S."/>
            <person name="Ichikawa N."/>
        </authorList>
    </citation>
    <scope>NUCLEOTIDE SEQUENCE [LARGE SCALE GENOMIC DNA]</scope>
    <source>
        <strain evidence="2 3">NBRC 14234</strain>
    </source>
</reference>
<name>A0ABQ0RPX8_GLUNI</name>
<dbReference type="Pfam" id="PF06347">
    <property type="entry name" value="SH3_4"/>
    <property type="match status" value="1"/>
</dbReference>
<accession>A0ABQ0RPX8</accession>
<dbReference type="PANTHER" id="PTHR34408:SF1">
    <property type="entry name" value="GLYCOSYL HYDROLASE FAMILY 19 DOMAIN-CONTAINING PROTEIN HI_1415"/>
    <property type="match status" value="1"/>
</dbReference>
<evidence type="ECO:0000313" key="2">
    <source>
        <dbReference type="EMBL" id="GEC13868.1"/>
    </source>
</evidence>
<feature type="domain" description="SH3b" evidence="1">
    <location>
        <begin position="116"/>
        <end position="177"/>
    </location>
</feature>
<dbReference type="EMBL" id="BJNE01000021">
    <property type="protein sequence ID" value="GEC13868.1"/>
    <property type="molecule type" value="Genomic_DNA"/>
</dbReference>
<gene>
    <name evidence="2" type="ORF">ANI01nite_30710</name>
</gene>
<dbReference type="InterPro" id="IPR052354">
    <property type="entry name" value="Cell_Wall_Dynamics_Protein"/>
</dbReference>
<dbReference type="SMART" id="SM00287">
    <property type="entry name" value="SH3b"/>
    <property type="match status" value="3"/>
</dbReference>
<organism evidence="2 3">
    <name type="scientific">Glutamicibacter nicotianae</name>
    <name type="common">Arthrobacter nicotianae</name>
    <dbReference type="NCBI Taxonomy" id="37929"/>
    <lineage>
        <taxon>Bacteria</taxon>
        <taxon>Bacillati</taxon>
        <taxon>Actinomycetota</taxon>
        <taxon>Actinomycetes</taxon>
        <taxon>Micrococcales</taxon>
        <taxon>Micrococcaceae</taxon>
        <taxon>Glutamicibacter</taxon>
    </lineage>
</organism>